<comment type="caution">
    <text evidence="1">The sequence shown here is derived from an EMBL/GenBank/DDBJ whole genome shotgun (WGS) entry which is preliminary data.</text>
</comment>
<feature type="non-terminal residue" evidence="1">
    <location>
        <position position="98"/>
    </location>
</feature>
<dbReference type="AlphaFoldDB" id="A0A371EDW9"/>
<reference evidence="1" key="1">
    <citation type="submission" date="2018-05" db="EMBL/GenBank/DDBJ databases">
        <title>Draft genome of Mucuna pruriens seed.</title>
        <authorList>
            <person name="Nnadi N.E."/>
            <person name="Vos R."/>
            <person name="Hasami M.H."/>
            <person name="Devisetty U.K."/>
            <person name="Aguiy J.C."/>
        </authorList>
    </citation>
    <scope>NUCLEOTIDE SEQUENCE [LARGE SCALE GENOMIC DNA]</scope>
    <source>
        <strain evidence="1">JCA_2017</strain>
    </source>
</reference>
<protein>
    <recommendedName>
        <fullName evidence="3">Retrotransposon gag domain-containing protein</fullName>
    </recommendedName>
</protein>
<dbReference type="Proteomes" id="UP000257109">
    <property type="component" value="Unassembled WGS sequence"/>
</dbReference>
<dbReference type="OrthoDB" id="1751726at2759"/>
<dbReference type="EMBL" id="QJKJ01014484">
    <property type="protein sequence ID" value="RDX64225.1"/>
    <property type="molecule type" value="Genomic_DNA"/>
</dbReference>
<gene>
    <name evidence="1" type="ORF">CR513_57249</name>
</gene>
<sequence>MEFKKALQKVELPNFDGSDPIEWITKVEKGEGIFGFIYMEGVVVHWFKYLKKRQLHMTWESYKRVENEICGESMGFVLENNSKGSVSGMVRYVDQGTV</sequence>
<name>A0A371EDW9_MUCPR</name>
<proteinExistence type="predicted"/>
<accession>A0A371EDW9</accession>
<keyword evidence="2" id="KW-1185">Reference proteome</keyword>
<evidence type="ECO:0000313" key="2">
    <source>
        <dbReference type="Proteomes" id="UP000257109"/>
    </source>
</evidence>
<evidence type="ECO:0000313" key="1">
    <source>
        <dbReference type="EMBL" id="RDX64225.1"/>
    </source>
</evidence>
<evidence type="ECO:0008006" key="3">
    <source>
        <dbReference type="Google" id="ProtNLM"/>
    </source>
</evidence>
<organism evidence="1 2">
    <name type="scientific">Mucuna pruriens</name>
    <name type="common">Velvet bean</name>
    <name type="synonym">Dolichos pruriens</name>
    <dbReference type="NCBI Taxonomy" id="157652"/>
    <lineage>
        <taxon>Eukaryota</taxon>
        <taxon>Viridiplantae</taxon>
        <taxon>Streptophyta</taxon>
        <taxon>Embryophyta</taxon>
        <taxon>Tracheophyta</taxon>
        <taxon>Spermatophyta</taxon>
        <taxon>Magnoliopsida</taxon>
        <taxon>eudicotyledons</taxon>
        <taxon>Gunneridae</taxon>
        <taxon>Pentapetalae</taxon>
        <taxon>rosids</taxon>
        <taxon>fabids</taxon>
        <taxon>Fabales</taxon>
        <taxon>Fabaceae</taxon>
        <taxon>Papilionoideae</taxon>
        <taxon>50 kb inversion clade</taxon>
        <taxon>NPAAA clade</taxon>
        <taxon>indigoferoid/millettioid clade</taxon>
        <taxon>Phaseoleae</taxon>
        <taxon>Mucuna</taxon>
    </lineage>
</organism>